<proteinExistence type="predicted"/>
<dbReference type="AlphaFoldDB" id="A0AAV5R397"/>
<dbReference type="Gene3D" id="1.25.40.10">
    <property type="entry name" value="Tetratricopeptide repeat domain"/>
    <property type="match status" value="1"/>
</dbReference>
<feature type="coiled-coil region" evidence="2">
    <location>
        <begin position="172"/>
        <end position="199"/>
    </location>
</feature>
<dbReference type="InterPro" id="IPR019734">
    <property type="entry name" value="TPR_rpt"/>
</dbReference>
<organism evidence="4 5">
    <name type="scientific">Pichia kluyveri</name>
    <name type="common">Yeast</name>
    <dbReference type="NCBI Taxonomy" id="36015"/>
    <lineage>
        <taxon>Eukaryota</taxon>
        <taxon>Fungi</taxon>
        <taxon>Dikarya</taxon>
        <taxon>Ascomycota</taxon>
        <taxon>Saccharomycotina</taxon>
        <taxon>Pichiomycetes</taxon>
        <taxon>Pichiales</taxon>
        <taxon>Pichiaceae</taxon>
        <taxon>Pichia</taxon>
    </lineage>
</organism>
<keyword evidence="5" id="KW-1185">Reference proteome</keyword>
<reference evidence="4 5" key="1">
    <citation type="journal article" date="2023" name="Elife">
        <title>Identification of key yeast species and microbe-microbe interactions impacting larval growth of Drosophila in the wild.</title>
        <authorList>
            <person name="Mure A."/>
            <person name="Sugiura Y."/>
            <person name="Maeda R."/>
            <person name="Honda K."/>
            <person name="Sakurai N."/>
            <person name="Takahashi Y."/>
            <person name="Watada M."/>
            <person name="Katoh T."/>
            <person name="Gotoh A."/>
            <person name="Gotoh Y."/>
            <person name="Taniguchi I."/>
            <person name="Nakamura K."/>
            <person name="Hayashi T."/>
            <person name="Katayama T."/>
            <person name="Uemura T."/>
            <person name="Hattori Y."/>
        </authorList>
    </citation>
    <scope>NUCLEOTIDE SEQUENCE [LARGE SCALE GENOMIC DNA]</scope>
    <source>
        <strain evidence="4 5">PK-24</strain>
    </source>
</reference>
<sequence length="421" mass="48670">MIYWKSITQSTRFYSTNTLSKPLLLDILPSKKVISKLLFDFDARYNFYKYLPVIESIYDNDNDNINDNDQPKIEIPNKFMGNDLLIYQRVLAQIRKQTHTINPHLLKLENKLIEQAAQHGSRDALCTLSFMALDNNGDGWTENDKSTAKKYIKELMKLEHPLAFKLAADRELKGYTDSLDNNEKLIEEKEKEIEFELSSEAELTPTSDVNFSNITSSPKQLSRAVSLYQHFLKLDSKSTVAAAAYRSLGMIYFRTNELTKSKENFENAIKLAPATDNPQAHFFLGLLNEDDPMKSRYHFQMAASEGFRESFANLGYIELNVFKDLFKAREWFALGAELGVNECVIGLFDVSVKEENWKKSMDIINRAEKQGMNKLLLEVREETVSKVKRIINEMDKEKEKEKESEKVTIDKDSDNKSRWDL</sequence>
<dbReference type="PROSITE" id="PS50293">
    <property type="entry name" value="TPR_REGION"/>
    <property type="match status" value="1"/>
</dbReference>
<evidence type="ECO:0000256" key="1">
    <source>
        <dbReference type="PROSITE-ProRule" id="PRU00339"/>
    </source>
</evidence>
<evidence type="ECO:0000313" key="4">
    <source>
        <dbReference type="EMBL" id="GMM46023.1"/>
    </source>
</evidence>
<evidence type="ECO:0000313" key="5">
    <source>
        <dbReference type="Proteomes" id="UP001378960"/>
    </source>
</evidence>
<evidence type="ECO:0000256" key="3">
    <source>
        <dbReference type="SAM" id="MobiDB-lite"/>
    </source>
</evidence>
<keyword evidence="1" id="KW-0802">TPR repeat</keyword>
<dbReference type="SMART" id="SM00028">
    <property type="entry name" value="TPR"/>
    <property type="match status" value="1"/>
</dbReference>
<accession>A0AAV5R397</accession>
<evidence type="ECO:0000256" key="2">
    <source>
        <dbReference type="SAM" id="Coils"/>
    </source>
</evidence>
<dbReference type="Proteomes" id="UP001378960">
    <property type="component" value="Unassembled WGS sequence"/>
</dbReference>
<dbReference type="EMBL" id="BTGB01000003">
    <property type="protein sequence ID" value="GMM46023.1"/>
    <property type="molecule type" value="Genomic_DNA"/>
</dbReference>
<name>A0AAV5R397_PICKL</name>
<dbReference type="SUPFAM" id="SSF81901">
    <property type="entry name" value="HCP-like"/>
    <property type="match status" value="1"/>
</dbReference>
<dbReference type="PROSITE" id="PS50005">
    <property type="entry name" value="TPR"/>
    <property type="match status" value="1"/>
</dbReference>
<feature type="region of interest" description="Disordered" evidence="3">
    <location>
        <begin position="395"/>
        <end position="421"/>
    </location>
</feature>
<dbReference type="InterPro" id="IPR011990">
    <property type="entry name" value="TPR-like_helical_dom_sf"/>
</dbReference>
<protein>
    <submittedName>
        <fullName evidence="4">Mss2 protein</fullName>
    </submittedName>
</protein>
<comment type="caution">
    <text evidence="4">The sequence shown here is derived from an EMBL/GenBank/DDBJ whole genome shotgun (WGS) entry which is preliminary data.</text>
</comment>
<keyword evidence="2" id="KW-0175">Coiled coil</keyword>
<feature type="repeat" description="TPR" evidence="1">
    <location>
        <begin position="242"/>
        <end position="275"/>
    </location>
</feature>
<gene>
    <name evidence="4" type="ORF">DAPK24_025980</name>
</gene>